<keyword evidence="2" id="KW-1185">Reference proteome</keyword>
<evidence type="ECO:0000313" key="1">
    <source>
        <dbReference type="EMBL" id="ALA56745.1"/>
    </source>
</evidence>
<proteinExistence type="predicted"/>
<dbReference type="KEGG" id="nmv:NITMOv2_0307"/>
<gene>
    <name evidence="1" type="ORF">NITMOv2_0307</name>
</gene>
<dbReference type="EMBL" id="CP011801">
    <property type="protein sequence ID" value="ALA56745.1"/>
    <property type="molecule type" value="Genomic_DNA"/>
</dbReference>
<dbReference type="Proteomes" id="UP000069205">
    <property type="component" value="Chromosome"/>
</dbReference>
<name>A0A0K2G734_NITMO</name>
<protein>
    <submittedName>
        <fullName evidence="1">Uncharacterized protein</fullName>
    </submittedName>
</protein>
<sequence>MCQRSETGPHSEHPFTCFDAAKILPALLGPRARQWRENREKRCRESYHHPGPYLYVH</sequence>
<reference evidence="1 2" key="1">
    <citation type="journal article" date="2015" name="Proc. Natl. Acad. Sci. U.S.A.">
        <title>Expanded metabolic versatility of ubiquitous nitrite-oxidizing bacteria from the genus Nitrospira.</title>
        <authorList>
            <person name="Koch H."/>
            <person name="Lucker S."/>
            <person name="Albertsen M."/>
            <person name="Kitzinger K."/>
            <person name="Herbold C."/>
            <person name="Spieck E."/>
            <person name="Nielsen P.H."/>
            <person name="Wagner M."/>
            <person name="Daims H."/>
        </authorList>
    </citation>
    <scope>NUCLEOTIDE SEQUENCE [LARGE SCALE GENOMIC DNA]</scope>
    <source>
        <strain evidence="1 2">NSP M-1</strain>
    </source>
</reference>
<organism evidence="1 2">
    <name type="scientific">Nitrospira moscoviensis</name>
    <dbReference type="NCBI Taxonomy" id="42253"/>
    <lineage>
        <taxon>Bacteria</taxon>
        <taxon>Pseudomonadati</taxon>
        <taxon>Nitrospirota</taxon>
        <taxon>Nitrospiria</taxon>
        <taxon>Nitrospirales</taxon>
        <taxon>Nitrospiraceae</taxon>
        <taxon>Nitrospira</taxon>
    </lineage>
</organism>
<dbReference type="AlphaFoldDB" id="A0A0K2G734"/>
<evidence type="ECO:0000313" key="2">
    <source>
        <dbReference type="Proteomes" id="UP000069205"/>
    </source>
</evidence>
<accession>A0A0K2G734</accession>